<dbReference type="EMBL" id="JBCLVG010000002">
    <property type="protein sequence ID" value="MEN1946770.1"/>
    <property type="molecule type" value="Genomic_DNA"/>
</dbReference>
<proteinExistence type="predicted"/>
<organism evidence="2 3">
    <name type="scientific">Leifsonia stereocauli</name>
    <dbReference type="NCBI Taxonomy" id="3134136"/>
    <lineage>
        <taxon>Bacteria</taxon>
        <taxon>Bacillati</taxon>
        <taxon>Actinomycetota</taxon>
        <taxon>Actinomycetes</taxon>
        <taxon>Micrococcales</taxon>
        <taxon>Microbacteriaceae</taxon>
        <taxon>Leifsonia</taxon>
    </lineage>
</organism>
<name>A0ABU9W439_9MICO</name>
<evidence type="ECO:0000313" key="2">
    <source>
        <dbReference type="EMBL" id="MEN1946770.1"/>
    </source>
</evidence>
<reference evidence="2 3" key="1">
    <citation type="submission" date="2024-03" db="EMBL/GenBank/DDBJ databases">
        <title>YIM 134122 draft genome.</title>
        <authorList>
            <person name="Zuo S."/>
            <person name="Xiong L."/>
        </authorList>
    </citation>
    <scope>NUCLEOTIDE SEQUENCE [LARGE SCALE GENOMIC DNA]</scope>
    <source>
        <strain evidence="2 3">YIM 134122</strain>
    </source>
</reference>
<feature type="region of interest" description="Disordered" evidence="1">
    <location>
        <begin position="1"/>
        <end position="26"/>
    </location>
</feature>
<evidence type="ECO:0000256" key="1">
    <source>
        <dbReference type="SAM" id="MobiDB-lite"/>
    </source>
</evidence>
<feature type="compositionally biased region" description="Basic and acidic residues" evidence="1">
    <location>
        <begin position="1"/>
        <end position="15"/>
    </location>
</feature>
<sequence>MPSVDERRHGRERPSGMRRPAPLPPVLATRPFTVADAEHHGVTRARTRANDLGSPFRGVRTATVPDDLEALCHAYAARMPATQYFSHSTGALLWEIPLPRRLEAESLLHVSSAAGSQPPRIRGTVGHRGARDAVIVRHRGLSVASPCDAWCQTVRLLSLDEAIIAGDRLVGWPRPLVTLGDLDLAIAAFGARPGARRIASARTSIRERSASARESRLRLVTMRGGFPEAELNSAIALSSGRNTHGDLVYRRYKVLLEYDGEQHRLDGRQFATDVNRLNDLSEDAWIVIRVGKHMSEREVLARLERALSSRGWTR</sequence>
<gene>
    <name evidence="2" type="ORF">WJX64_09440</name>
</gene>
<keyword evidence="3" id="KW-1185">Reference proteome</keyword>
<evidence type="ECO:0000313" key="3">
    <source>
        <dbReference type="Proteomes" id="UP001425155"/>
    </source>
</evidence>
<protein>
    <recommendedName>
        <fullName evidence="4">DUF559 domain-containing protein</fullName>
    </recommendedName>
</protein>
<accession>A0ABU9W439</accession>
<dbReference type="RefSeq" id="WP_342113387.1">
    <property type="nucleotide sequence ID" value="NZ_JBCAUN010000002.1"/>
</dbReference>
<dbReference type="Proteomes" id="UP001425155">
    <property type="component" value="Unassembled WGS sequence"/>
</dbReference>
<evidence type="ECO:0008006" key="4">
    <source>
        <dbReference type="Google" id="ProtNLM"/>
    </source>
</evidence>
<comment type="caution">
    <text evidence="2">The sequence shown here is derived from an EMBL/GenBank/DDBJ whole genome shotgun (WGS) entry which is preliminary data.</text>
</comment>